<sequence length="127" mass="14948">MSMHAVNVTLSRILRYSFSSSDNSLQFTIPVQYVKRRPLKFHTCSVREGETTNRDRASIRDDMKMNIVFVCAWFQKCYQPSKNEMRVNMSKDMIAMADEDDNYLIKIMTENETWCFLNNPLDKTSVK</sequence>
<proteinExistence type="predicted"/>
<keyword evidence="2" id="KW-1185">Reference proteome</keyword>
<accession>A0A8X6M3Z1</accession>
<dbReference type="Proteomes" id="UP000887116">
    <property type="component" value="Unassembled WGS sequence"/>
</dbReference>
<dbReference type="EMBL" id="BMAO01039563">
    <property type="protein sequence ID" value="GFR32350.1"/>
    <property type="molecule type" value="Genomic_DNA"/>
</dbReference>
<protein>
    <submittedName>
        <fullName evidence="1">Uncharacterized protein</fullName>
    </submittedName>
</protein>
<evidence type="ECO:0000313" key="2">
    <source>
        <dbReference type="Proteomes" id="UP000887116"/>
    </source>
</evidence>
<dbReference type="AlphaFoldDB" id="A0A8X6M3Z1"/>
<name>A0A8X6M3Z1_TRICU</name>
<organism evidence="1 2">
    <name type="scientific">Trichonephila clavata</name>
    <name type="common">Joro spider</name>
    <name type="synonym">Nephila clavata</name>
    <dbReference type="NCBI Taxonomy" id="2740835"/>
    <lineage>
        <taxon>Eukaryota</taxon>
        <taxon>Metazoa</taxon>
        <taxon>Ecdysozoa</taxon>
        <taxon>Arthropoda</taxon>
        <taxon>Chelicerata</taxon>
        <taxon>Arachnida</taxon>
        <taxon>Araneae</taxon>
        <taxon>Araneomorphae</taxon>
        <taxon>Entelegynae</taxon>
        <taxon>Araneoidea</taxon>
        <taxon>Nephilidae</taxon>
        <taxon>Trichonephila</taxon>
    </lineage>
</organism>
<reference evidence="1" key="1">
    <citation type="submission" date="2020-07" db="EMBL/GenBank/DDBJ databases">
        <title>Multicomponent nature underlies the extraordinary mechanical properties of spider dragline silk.</title>
        <authorList>
            <person name="Kono N."/>
            <person name="Nakamura H."/>
            <person name="Mori M."/>
            <person name="Yoshida Y."/>
            <person name="Ohtoshi R."/>
            <person name="Malay A.D."/>
            <person name="Moran D.A.P."/>
            <person name="Tomita M."/>
            <person name="Numata K."/>
            <person name="Arakawa K."/>
        </authorList>
    </citation>
    <scope>NUCLEOTIDE SEQUENCE</scope>
</reference>
<gene>
    <name evidence="1" type="ORF">TNCT_99311</name>
</gene>
<dbReference type="OrthoDB" id="6433552at2759"/>
<evidence type="ECO:0000313" key="1">
    <source>
        <dbReference type="EMBL" id="GFR32350.1"/>
    </source>
</evidence>
<comment type="caution">
    <text evidence="1">The sequence shown here is derived from an EMBL/GenBank/DDBJ whole genome shotgun (WGS) entry which is preliminary data.</text>
</comment>